<dbReference type="RefSeq" id="XP_019046169.1">
    <property type="nucleotide sequence ID" value="XM_019191539.1"/>
</dbReference>
<evidence type="ECO:0000313" key="3">
    <source>
        <dbReference type="EMBL" id="WVW83767.1"/>
    </source>
</evidence>
<feature type="region of interest" description="Disordered" evidence="1">
    <location>
        <begin position="63"/>
        <end position="173"/>
    </location>
</feature>
<accession>A0A1B9G255</accession>
<evidence type="ECO:0000313" key="2">
    <source>
        <dbReference type="EMBL" id="OCF25099.1"/>
    </source>
</evidence>
<dbReference type="AlphaFoldDB" id="A0A1B9G255"/>
<gene>
    <name evidence="2" type="ORF">I302_04909</name>
    <name evidence="3" type="ORF">I302_105788</name>
</gene>
<reference evidence="3" key="4">
    <citation type="submission" date="2024-02" db="EMBL/GenBank/DDBJ databases">
        <title>Comparative genomics of Cryptococcus and Kwoniella reveals pathogenesis evolution and contrasting modes of karyotype evolution via chromosome fusion or intercentromeric recombination.</title>
        <authorList>
            <person name="Coelho M.A."/>
            <person name="David-Palma M."/>
            <person name="Shea T."/>
            <person name="Bowers K."/>
            <person name="McGinley-Smith S."/>
            <person name="Mohammad A.W."/>
            <person name="Gnirke A."/>
            <person name="Yurkov A.M."/>
            <person name="Nowrousian M."/>
            <person name="Sun S."/>
            <person name="Cuomo C.A."/>
            <person name="Heitman J."/>
        </authorList>
    </citation>
    <scope>NUCLEOTIDE SEQUENCE</scope>
    <source>
        <strain evidence="3">CBS 10118</strain>
    </source>
</reference>
<keyword evidence="4" id="KW-1185">Reference proteome</keyword>
<protein>
    <submittedName>
        <fullName evidence="2">Uncharacterized protein</fullName>
    </submittedName>
</protein>
<dbReference type="Proteomes" id="UP000092730">
    <property type="component" value="Chromosome 4"/>
</dbReference>
<evidence type="ECO:0000256" key="1">
    <source>
        <dbReference type="SAM" id="MobiDB-lite"/>
    </source>
</evidence>
<reference evidence="3" key="2">
    <citation type="submission" date="2013-07" db="EMBL/GenBank/DDBJ databases">
        <authorList>
            <consortium name="The Broad Institute Genome Sequencing Platform"/>
            <person name="Cuomo C."/>
            <person name="Litvintseva A."/>
            <person name="Chen Y."/>
            <person name="Heitman J."/>
            <person name="Sun S."/>
            <person name="Springer D."/>
            <person name="Dromer F."/>
            <person name="Young S.K."/>
            <person name="Zeng Q."/>
            <person name="Gargeya S."/>
            <person name="Fitzgerald M."/>
            <person name="Abouelleil A."/>
            <person name="Alvarado L."/>
            <person name="Berlin A.M."/>
            <person name="Chapman S.B."/>
            <person name="Dewar J."/>
            <person name="Goldberg J."/>
            <person name="Griggs A."/>
            <person name="Gujja S."/>
            <person name="Hansen M."/>
            <person name="Howarth C."/>
            <person name="Imamovic A."/>
            <person name="Larimer J."/>
            <person name="McCowan C."/>
            <person name="Murphy C."/>
            <person name="Pearson M."/>
            <person name="Priest M."/>
            <person name="Roberts A."/>
            <person name="Saif S."/>
            <person name="Shea T."/>
            <person name="Sykes S."/>
            <person name="Wortman J."/>
            <person name="Nusbaum C."/>
            <person name="Birren B."/>
        </authorList>
    </citation>
    <scope>NUCLEOTIDE SEQUENCE</scope>
    <source>
        <strain evidence="3">CBS 10118</strain>
    </source>
</reference>
<feature type="compositionally biased region" description="Polar residues" evidence="1">
    <location>
        <begin position="140"/>
        <end position="152"/>
    </location>
</feature>
<dbReference type="KEGG" id="kbi:30209308"/>
<reference evidence="2" key="3">
    <citation type="submission" date="2014-01" db="EMBL/GenBank/DDBJ databases">
        <title>Evolution of pathogenesis and genome organization in the Tremellales.</title>
        <authorList>
            <person name="Cuomo C."/>
            <person name="Litvintseva A."/>
            <person name="Heitman J."/>
            <person name="Chen Y."/>
            <person name="Sun S."/>
            <person name="Springer D."/>
            <person name="Dromer F."/>
            <person name="Young S."/>
            <person name="Zeng Q."/>
            <person name="Chapman S."/>
            <person name="Gujja S."/>
            <person name="Saif S."/>
            <person name="Birren B."/>
        </authorList>
    </citation>
    <scope>NUCLEOTIDE SEQUENCE</scope>
    <source>
        <strain evidence="2">CBS 10118</strain>
    </source>
</reference>
<dbReference type="EMBL" id="KI894021">
    <property type="protein sequence ID" value="OCF25099.1"/>
    <property type="molecule type" value="Genomic_DNA"/>
</dbReference>
<dbReference type="VEuPathDB" id="FungiDB:I302_04909"/>
<organism evidence="2">
    <name type="scientific">Kwoniella bestiolae CBS 10118</name>
    <dbReference type="NCBI Taxonomy" id="1296100"/>
    <lineage>
        <taxon>Eukaryota</taxon>
        <taxon>Fungi</taxon>
        <taxon>Dikarya</taxon>
        <taxon>Basidiomycota</taxon>
        <taxon>Agaricomycotina</taxon>
        <taxon>Tremellomycetes</taxon>
        <taxon>Tremellales</taxon>
        <taxon>Cryptococcaceae</taxon>
        <taxon>Kwoniella</taxon>
    </lineage>
</organism>
<dbReference type="EMBL" id="CP144544">
    <property type="protein sequence ID" value="WVW83767.1"/>
    <property type="molecule type" value="Genomic_DNA"/>
</dbReference>
<feature type="compositionally biased region" description="Basic and acidic residues" evidence="1">
    <location>
        <begin position="70"/>
        <end position="79"/>
    </location>
</feature>
<evidence type="ECO:0000313" key="4">
    <source>
        <dbReference type="Proteomes" id="UP000092730"/>
    </source>
</evidence>
<proteinExistence type="predicted"/>
<sequence>MSSDANSSSVKSVKFGYDSIDEQGIIEHRTVIVTPDNEGTYTVIDNGPSLKVTTYRRTSEDILSGNMGKNLDKGYKDCNPDEGNTTEVSERASENARNSGAGDATGSLYQDTNDHVERRNSQGTGADTRISGHNDVHDGQLSTHTNSLSTGDSRIPDQRPNSSSGWRKWLGSG</sequence>
<dbReference type="GeneID" id="30209308"/>
<name>A0A1B9G255_9TREE</name>
<reference evidence="2" key="1">
    <citation type="submission" date="2013-07" db="EMBL/GenBank/DDBJ databases">
        <title>The Genome Sequence of Cryptococcus bestiolae CBS10118.</title>
        <authorList>
            <consortium name="The Broad Institute Genome Sequencing Platform"/>
            <person name="Cuomo C."/>
            <person name="Litvintseva A."/>
            <person name="Chen Y."/>
            <person name="Heitman J."/>
            <person name="Sun S."/>
            <person name="Springer D."/>
            <person name="Dromer F."/>
            <person name="Young S.K."/>
            <person name="Zeng Q."/>
            <person name="Gargeya S."/>
            <person name="Fitzgerald M."/>
            <person name="Abouelleil A."/>
            <person name="Alvarado L."/>
            <person name="Berlin A.M."/>
            <person name="Chapman S.B."/>
            <person name="Dewar J."/>
            <person name="Goldberg J."/>
            <person name="Griggs A."/>
            <person name="Gujja S."/>
            <person name="Hansen M."/>
            <person name="Howarth C."/>
            <person name="Imamovic A."/>
            <person name="Larimer J."/>
            <person name="McCowan C."/>
            <person name="Murphy C."/>
            <person name="Pearson M."/>
            <person name="Priest M."/>
            <person name="Roberts A."/>
            <person name="Saif S."/>
            <person name="Shea T."/>
            <person name="Sykes S."/>
            <person name="Wortman J."/>
            <person name="Nusbaum C."/>
            <person name="Birren B."/>
        </authorList>
    </citation>
    <scope>NUCLEOTIDE SEQUENCE [LARGE SCALE GENOMIC DNA]</scope>
    <source>
        <strain evidence="2">CBS 10118</strain>
    </source>
</reference>